<comment type="caution">
    <text evidence="1">The sequence shown here is derived from an EMBL/GenBank/DDBJ whole genome shotgun (WGS) entry which is preliminary data.</text>
</comment>
<protein>
    <submittedName>
        <fullName evidence="1">Uncharacterized protein</fullName>
    </submittedName>
</protein>
<name>A0A6L2LAA4_TANCI</name>
<sequence>MSGQLWARLKGNIPTTNMEPIHTLVVDPSWTGAKYQDELEKESDEEEVLAARDYMDEDSQDDAKEQHEEAAVSYTDLKASIEEYYEENIAHRDKTDQLIASSISSLDKRRSSINDLYKGLNVITELLKDINNSVKVDLATNKKIDKASKTFAKISAQTTKILSLVKTFDFSTL</sequence>
<reference evidence="1" key="1">
    <citation type="journal article" date="2019" name="Sci. Rep.">
        <title>Draft genome of Tanacetum cinerariifolium, the natural source of mosquito coil.</title>
        <authorList>
            <person name="Yamashiro T."/>
            <person name="Shiraishi A."/>
            <person name="Satake H."/>
            <person name="Nakayama K."/>
        </authorList>
    </citation>
    <scope>NUCLEOTIDE SEQUENCE</scope>
</reference>
<dbReference type="EMBL" id="BKCJ010004037">
    <property type="protein sequence ID" value="GEU58646.1"/>
    <property type="molecule type" value="Genomic_DNA"/>
</dbReference>
<evidence type="ECO:0000313" key="1">
    <source>
        <dbReference type="EMBL" id="GEU58646.1"/>
    </source>
</evidence>
<accession>A0A6L2LAA4</accession>
<gene>
    <name evidence="1" type="ORF">Tci_030624</name>
</gene>
<dbReference type="AlphaFoldDB" id="A0A6L2LAA4"/>
<organism evidence="1">
    <name type="scientific">Tanacetum cinerariifolium</name>
    <name type="common">Dalmatian daisy</name>
    <name type="synonym">Chrysanthemum cinerariifolium</name>
    <dbReference type="NCBI Taxonomy" id="118510"/>
    <lineage>
        <taxon>Eukaryota</taxon>
        <taxon>Viridiplantae</taxon>
        <taxon>Streptophyta</taxon>
        <taxon>Embryophyta</taxon>
        <taxon>Tracheophyta</taxon>
        <taxon>Spermatophyta</taxon>
        <taxon>Magnoliopsida</taxon>
        <taxon>eudicotyledons</taxon>
        <taxon>Gunneridae</taxon>
        <taxon>Pentapetalae</taxon>
        <taxon>asterids</taxon>
        <taxon>campanulids</taxon>
        <taxon>Asterales</taxon>
        <taxon>Asteraceae</taxon>
        <taxon>Asteroideae</taxon>
        <taxon>Anthemideae</taxon>
        <taxon>Anthemidinae</taxon>
        <taxon>Tanacetum</taxon>
    </lineage>
</organism>
<proteinExistence type="predicted"/>